<dbReference type="EMBL" id="CM047946">
    <property type="protein sequence ID" value="KAI9897537.1"/>
    <property type="molecule type" value="Genomic_DNA"/>
</dbReference>
<protein>
    <submittedName>
        <fullName evidence="1">Uncharacterized protein</fullName>
    </submittedName>
</protein>
<name>A0ACC0UVK5_9HYPO</name>
<keyword evidence="2" id="KW-1185">Reference proteome</keyword>
<evidence type="ECO:0000313" key="2">
    <source>
        <dbReference type="Proteomes" id="UP001163324"/>
    </source>
</evidence>
<evidence type="ECO:0000313" key="1">
    <source>
        <dbReference type="EMBL" id="KAI9897537.1"/>
    </source>
</evidence>
<gene>
    <name evidence="1" type="ORF">N3K66_007393</name>
</gene>
<organism evidence="1 2">
    <name type="scientific">Trichothecium roseum</name>
    <dbReference type="NCBI Taxonomy" id="47278"/>
    <lineage>
        <taxon>Eukaryota</taxon>
        <taxon>Fungi</taxon>
        <taxon>Dikarya</taxon>
        <taxon>Ascomycota</taxon>
        <taxon>Pezizomycotina</taxon>
        <taxon>Sordariomycetes</taxon>
        <taxon>Hypocreomycetidae</taxon>
        <taxon>Hypocreales</taxon>
        <taxon>Hypocreales incertae sedis</taxon>
        <taxon>Trichothecium</taxon>
    </lineage>
</organism>
<proteinExistence type="predicted"/>
<comment type="caution">
    <text evidence="1">The sequence shown here is derived from an EMBL/GenBank/DDBJ whole genome shotgun (WGS) entry which is preliminary data.</text>
</comment>
<dbReference type="Proteomes" id="UP001163324">
    <property type="component" value="Chromosome 7"/>
</dbReference>
<sequence length="264" mass="27495">MRFFTTASALMAMITSALAQTADFDPVYTPKNNEKIPAGSTYEITWQAPAKYADATISIHLIGGATQNTQVPLTDIASGIPNSQESYKWSIDSALGDAAVYGLIIKLESNTEIFQYSMPFQITGGNGGEQPTETSANPEDPDVTVTTEVGTMTVTLTSCPPEETTAEVPTTFITTHAWNTTVVQPTVNPPTVVEPVPTQPAPVPEPSVPTVPGVPTVPSVPQVPTTPVPTPTGVPTPVPTAGAARYVAGPVAIVGGIAMALFAF</sequence>
<accession>A0ACC0UVK5</accession>
<reference evidence="1" key="1">
    <citation type="submission" date="2022-10" db="EMBL/GenBank/DDBJ databases">
        <title>Complete Genome of Trichothecium roseum strain YXFP-22015, a Plant Pathogen Isolated from Citrus.</title>
        <authorList>
            <person name="Wang Y."/>
            <person name="Zhu L."/>
        </authorList>
    </citation>
    <scope>NUCLEOTIDE SEQUENCE</scope>
    <source>
        <strain evidence="1">YXFP-22015</strain>
    </source>
</reference>